<dbReference type="EMBL" id="MU001507">
    <property type="protein sequence ID" value="KAF2440489.1"/>
    <property type="molecule type" value="Genomic_DNA"/>
</dbReference>
<reference evidence="2" key="1">
    <citation type="journal article" date="2020" name="Stud. Mycol.">
        <title>101 Dothideomycetes genomes: a test case for predicting lifestyles and emergence of pathogens.</title>
        <authorList>
            <person name="Haridas S."/>
            <person name="Albert R."/>
            <person name="Binder M."/>
            <person name="Bloem J."/>
            <person name="Labutti K."/>
            <person name="Salamov A."/>
            <person name="Andreopoulos B."/>
            <person name="Baker S."/>
            <person name="Barry K."/>
            <person name="Bills G."/>
            <person name="Bluhm B."/>
            <person name="Cannon C."/>
            <person name="Castanera R."/>
            <person name="Culley D."/>
            <person name="Daum C."/>
            <person name="Ezra D."/>
            <person name="Gonzalez J."/>
            <person name="Henrissat B."/>
            <person name="Kuo A."/>
            <person name="Liang C."/>
            <person name="Lipzen A."/>
            <person name="Lutzoni F."/>
            <person name="Magnuson J."/>
            <person name="Mondo S."/>
            <person name="Nolan M."/>
            <person name="Ohm R."/>
            <person name="Pangilinan J."/>
            <person name="Park H.-J."/>
            <person name="Ramirez L."/>
            <person name="Alfaro M."/>
            <person name="Sun H."/>
            <person name="Tritt A."/>
            <person name="Yoshinaga Y."/>
            <person name="Zwiers L.-H."/>
            <person name="Turgeon B."/>
            <person name="Goodwin S."/>
            <person name="Spatafora J."/>
            <person name="Crous P."/>
            <person name="Grigoriev I."/>
        </authorList>
    </citation>
    <scope>NUCLEOTIDE SEQUENCE</scope>
    <source>
        <strain evidence="2">CBS 690.94</strain>
    </source>
</reference>
<organism evidence="2 3">
    <name type="scientific">Karstenula rhodostoma CBS 690.94</name>
    <dbReference type="NCBI Taxonomy" id="1392251"/>
    <lineage>
        <taxon>Eukaryota</taxon>
        <taxon>Fungi</taxon>
        <taxon>Dikarya</taxon>
        <taxon>Ascomycota</taxon>
        <taxon>Pezizomycotina</taxon>
        <taxon>Dothideomycetes</taxon>
        <taxon>Pleosporomycetidae</taxon>
        <taxon>Pleosporales</taxon>
        <taxon>Massarineae</taxon>
        <taxon>Didymosphaeriaceae</taxon>
        <taxon>Karstenula</taxon>
    </lineage>
</organism>
<dbReference type="InterPro" id="IPR056632">
    <property type="entry name" value="DUF7730"/>
</dbReference>
<dbReference type="Pfam" id="PF24864">
    <property type="entry name" value="DUF7730"/>
    <property type="match status" value="1"/>
</dbReference>
<name>A0A9P4PCC9_9PLEO</name>
<sequence length="208" mass="23631">MADPDNVSLALQGLAIRKKKESTVTVAKDNQKSPLLRLPAEIRNIIYDYVMEDNHWSYPHNGGVVKTKASAVSKSQMSQTPQLTETIRNDYALAMTLVCRQLYLETRLYPFDTTIFHAEICNTGHSGHFLSLGIKPAPQHAIRGPPECKFARRPRRTCCASTTRRWRPAALSELHVKFQREDEHVFAYMARVKKVLEKNGVNVAITWP</sequence>
<accession>A0A9P4PCC9</accession>
<dbReference type="Proteomes" id="UP000799764">
    <property type="component" value="Unassembled WGS sequence"/>
</dbReference>
<evidence type="ECO:0000259" key="1">
    <source>
        <dbReference type="Pfam" id="PF24864"/>
    </source>
</evidence>
<dbReference type="AlphaFoldDB" id="A0A9P4PCC9"/>
<dbReference type="PANTHER" id="PTHR38790:SF4">
    <property type="entry name" value="2EXR DOMAIN-CONTAINING PROTEIN"/>
    <property type="match status" value="1"/>
</dbReference>
<dbReference type="OrthoDB" id="5413827at2759"/>
<comment type="caution">
    <text evidence="2">The sequence shown here is derived from an EMBL/GenBank/DDBJ whole genome shotgun (WGS) entry which is preliminary data.</text>
</comment>
<evidence type="ECO:0000313" key="2">
    <source>
        <dbReference type="EMBL" id="KAF2440489.1"/>
    </source>
</evidence>
<keyword evidence="3" id="KW-1185">Reference proteome</keyword>
<dbReference type="PANTHER" id="PTHR38790">
    <property type="entry name" value="2EXR DOMAIN-CONTAINING PROTEIN-RELATED"/>
    <property type="match status" value="1"/>
</dbReference>
<proteinExistence type="predicted"/>
<protein>
    <recommendedName>
        <fullName evidence="1">DUF7730 domain-containing protein</fullName>
    </recommendedName>
</protein>
<feature type="domain" description="DUF7730" evidence="1">
    <location>
        <begin position="30"/>
        <end position="122"/>
    </location>
</feature>
<evidence type="ECO:0000313" key="3">
    <source>
        <dbReference type="Proteomes" id="UP000799764"/>
    </source>
</evidence>
<gene>
    <name evidence="2" type="ORF">P171DRAFT_489202</name>
</gene>